<keyword evidence="11" id="KW-0378">Hydrolase</keyword>
<dbReference type="GO" id="GO:0008017">
    <property type="term" value="F:microtubule binding"/>
    <property type="evidence" value="ECO:0007669"/>
    <property type="project" value="InterPro"/>
</dbReference>
<dbReference type="GO" id="GO:0016787">
    <property type="term" value="F:hydrolase activity"/>
    <property type="evidence" value="ECO:0007669"/>
    <property type="project" value="UniProtKB-KW"/>
</dbReference>
<dbReference type="GO" id="GO:0003777">
    <property type="term" value="F:microtubule motor activity"/>
    <property type="evidence" value="ECO:0007669"/>
    <property type="project" value="InterPro"/>
</dbReference>
<dbReference type="GO" id="GO:0007052">
    <property type="term" value="P:mitotic spindle organization"/>
    <property type="evidence" value="ECO:0007669"/>
    <property type="project" value="TreeGrafter"/>
</dbReference>
<keyword evidence="12" id="KW-1185">Reference proteome</keyword>
<keyword evidence="7" id="KW-0493">Microtubule</keyword>
<evidence type="ECO:0000256" key="3">
    <source>
        <dbReference type="ARBA" id="ARBA00022741"/>
    </source>
</evidence>
<feature type="region of interest" description="Disordered" evidence="9">
    <location>
        <begin position="133"/>
        <end position="186"/>
    </location>
</feature>
<dbReference type="GO" id="GO:0005524">
    <property type="term" value="F:ATP binding"/>
    <property type="evidence" value="ECO:0007669"/>
    <property type="project" value="UniProtKB-UniRule"/>
</dbReference>
<dbReference type="GO" id="GO:0005875">
    <property type="term" value="C:microtubule associated complex"/>
    <property type="evidence" value="ECO:0007669"/>
    <property type="project" value="TreeGrafter"/>
</dbReference>
<proteinExistence type="inferred from homology"/>
<feature type="coiled-coil region" evidence="8">
    <location>
        <begin position="479"/>
        <end position="599"/>
    </location>
</feature>
<dbReference type="EMBL" id="JAIXMP010000021">
    <property type="protein sequence ID" value="KAI9256630.1"/>
    <property type="molecule type" value="Genomic_DNA"/>
</dbReference>
<comment type="caution">
    <text evidence="11">The sequence shown here is derived from an EMBL/GenBank/DDBJ whole genome shotgun (WGS) entry which is preliminary data.</text>
</comment>
<dbReference type="Pfam" id="PF00225">
    <property type="entry name" value="Kinesin"/>
    <property type="match status" value="1"/>
</dbReference>
<dbReference type="Gene3D" id="3.40.850.10">
    <property type="entry name" value="Kinesin motor domain"/>
    <property type="match status" value="1"/>
</dbReference>
<evidence type="ECO:0000313" key="11">
    <source>
        <dbReference type="EMBL" id="KAI9256630.1"/>
    </source>
</evidence>
<dbReference type="InterPro" id="IPR019821">
    <property type="entry name" value="Kinesin_motor_CS"/>
</dbReference>
<dbReference type="InterPro" id="IPR027417">
    <property type="entry name" value="P-loop_NTPase"/>
</dbReference>
<feature type="region of interest" description="Disordered" evidence="9">
    <location>
        <begin position="676"/>
        <end position="698"/>
    </location>
</feature>
<feature type="domain" description="Kinesin motor" evidence="10">
    <location>
        <begin position="9"/>
        <end position="410"/>
    </location>
</feature>
<dbReference type="GO" id="GO:0005737">
    <property type="term" value="C:cytoplasm"/>
    <property type="evidence" value="ECO:0007669"/>
    <property type="project" value="UniProtKB-SubCell"/>
</dbReference>
<reference evidence="11" key="1">
    <citation type="journal article" date="2022" name="IScience">
        <title>Evolution of zygomycete secretomes and the origins of terrestrial fungal ecologies.</title>
        <authorList>
            <person name="Chang Y."/>
            <person name="Wang Y."/>
            <person name="Mondo S."/>
            <person name="Ahrendt S."/>
            <person name="Andreopoulos W."/>
            <person name="Barry K."/>
            <person name="Beard J."/>
            <person name="Benny G.L."/>
            <person name="Blankenship S."/>
            <person name="Bonito G."/>
            <person name="Cuomo C."/>
            <person name="Desiro A."/>
            <person name="Gervers K.A."/>
            <person name="Hundley H."/>
            <person name="Kuo A."/>
            <person name="LaButti K."/>
            <person name="Lang B.F."/>
            <person name="Lipzen A."/>
            <person name="O'Donnell K."/>
            <person name="Pangilinan J."/>
            <person name="Reynolds N."/>
            <person name="Sandor L."/>
            <person name="Smith M.E."/>
            <person name="Tsang A."/>
            <person name="Grigoriev I.V."/>
            <person name="Stajich J.E."/>
            <person name="Spatafora J.W."/>
        </authorList>
    </citation>
    <scope>NUCLEOTIDE SEQUENCE</scope>
    <source>
        <strain evidence="11">RSA 2281</strain>
    </source>
</reference>
<reference evidence="11" key="2">
    <citation type="submission" date="2023-02" db="EMBL/GenBank/DDBJ databases">
        <authorList>
            <consortium name="DOE Joint Genome Institute"/>
            <person name="Mondo S.J."/>
            <person name="Chang Y."/>
            <person name="Wang Y."/>
            <person name="Ahrendt S."/>
            <person name="Andreopoulos W."/>
            <person name="Barry K."/>
            <person name="Beard J."/>
            <person name="Benny G.L."/>
            <person name="Blankenship S."/>
            <person name="Bonito G."/>
            <person name="Cuomo C."/>
            <person name="Desiro A."/>
            <person name="Gervers K.A."/>
            <person name="Hundley H."/>
            <person name="Kuo A."/>
            <person name="LaButti K."/>
            <person name="Lang B.F."/>
            <person name="Lipzen A."/>
            <person name="O'Donnell K."/>
            <person name="Pangilinan J."/>
            <person name="Reynolds N."/>
            <person name="Sandor L."/>
            <person name="Smith M.W."/>
            <person name="Tsang A."/>
            <person name="Grigoriev I.V."/>
            <person name="Stajich J.E."/>
            <person name="Spatafora J.W."/>
        </authorList>
    </citation>
    <scope>NUCLEOTIDE SEQUENCE</scope>
    <source>
        <strain evidence="11">RSA 2281</strain>
    </source>
</reference>
<evidence type="ECO:0000256" key="5">
    <source>
        <dbReference type="ARBA" id="ARBA00023054"/>
    </source>
</evidence>
<evidence type="ECO:0000313" key="12">
    <source>
        <dbReference type="Proteomes" id="UP001209540"/>
    </source>
</evidence>
<dbReference type="InterPro" id="IPR027640">
    <property type="entry name" value="Kinesin-like_fam"/>
</dbReference>
<feature type="compositionally biased region" description="Polar residues" evidence="9">
    <location>
        <begin position="677"/>
        <end position="693"/>
    </location>
</feature>
<evidence type="ECO:0000256" key="8">
    <source>
        <dbReference type="SAM" id="Coils"/>
    </source>
</evidence>
<dbReference type="PANTHER" id="PTHR47969">
    <property type="entry name" value="CHROMOSOME-ASSOCIATED KINESIN KIF4A-RELATED"/>
    <property type="match status" value="1"/>
</dbReference>
<dbReference type="AlphaFoldDB" id="A0AAD5K930"/>
<accession>A0AAD5K930</accession>
<dbReference type="InterPro" id="IPR036961">
    <property type="entry name" value="Kinesin_motor_dom_sf"/>
</dbReference>
<dbReference type="PROSITE" id="PS00411">
    <property type="entry name" value="KINESIN_MOTOR_1"/>
    <property type="match status" value="1"/>
</dbReference>
<evidence type="ECO:0000256" key="9">
    <source>
        <dbReference type="SAM" id="MobiDB-lite"/>
    </source>
</evidence>
<evidence type="ECO:0000256" key="7">
    <source>
        <dbReference type="RuleBase" id="RU000394"/>
    </source>
</evidence>
<comment type="similarity">
    <text evidence="6 7">Belongs to the TRAFAC class myosin-kinesin ATPase superfamily. Kinesin family.</text>
</comment>
<dbReference type="GO" id="GO:0051231">
    <property type="term" value="P:spindle elongation"/>
    <property type="evidence" value="ECO:0007669"/>
    <property type="project" value="TreeGrafter"/>
</dbReference>
<feature type="compositionally biased region" description="Low complexity" evidence="9">
    <location>
        <begin position="160"/>
        <end position="170"/>
    </location>
</feature>
<dbReference type="SMART" id="SM00129">
    <property type="entry name" value="KISc"/>
    <property type="match status" value="1"/>
</dbReference>
<feature type="binding site" evidence="6">
    <location>
        <begin position="93"/>
        <end position="100"/>
    </location>
    <ligand>
        <name>ATP</name>
        <dbReference type="ChEBI" id="CHEBI:30616"/>
    </ligand>
</feature>
<keyword evidence="6 7" id="KW-0505">Motor protein</keyword>
<comment type="subcellular location">
    <subcellularLocation>
        <location evidence="1">Cytoplasm</location>
    </subcellularLocation>
</comment>
<keyword evidence="4 6" id="KW-0067">ATP-binding</keyword>
<dbReference type="InterPro" id="IPR001752">
    <property type="entry name" value="Kinesin_motor_dom"/>
</dbReference>
<dbReference type="Proteomes" id="UP001209540">
    <property type="component" value="Unassembled WGS sequence"/>
</dbReference>
<protein>
    <recommendedName>
        <fullName evidence="7">Kinesin-like protein</fullName>
    </recommendedName>
</protein>
<organism evidence="11 12">
    <name type="scientific">Phascolomyces articulosus</name>
    <dbReference type="NCBI Taxonomy" id="60185"/>
    <lineage>
        <taxon>Eukaryota</taxon>
        <taxon>Fungi</taxon>
        <taxon>Fungi incertae sedis</taxon>
        <taxon>Mucoromycota</taxon>
        <taxon>Mucoromycotina</taxon>
        <taxon>Mucoromycetes</taxon>
        <taxon>Mucorales</taxon>
        <taxon>Lichtheimiaceae</taxon>
        <taxon>Phascolomyces</taxon>
    </lineage>
</organism>
<gene>
    <name evidence="11" type="ORF">BDA99DRAFT_573826</name>
</gene>
<name>A0AAD5K930_9FUNG</name>
<dbReference type="GO" id="GO:0005874">
    <property type="term" value="C:microtubule"/>
    <property type="evidence" value="ECO:0007669"/>
    <property type="project" value="UniProtKB-KW"/>
</dbReference>
<evidence type="ECO:0000256" key="6">
    <source>
        <dbReference type="PROSITE-ProRule" id="PRU00283"/>
    </source>
</evidence>
<evidence type="ECO:0000256" key="4">
    <source>
        <dbReference type="ARBA" id="ARBA00022840"/>
    </source>
</evidence>
<dbReference type="SUPFAM" id="SSF52540">
    <property type="entry name" value="P-loop containing nucleoside triphosphate hydrolases"/>
    <property type="match status" value="1"/>
</dbReference>
<keyword evidence="5 8" id="KW-0175">Coiled coil</keyword>
<keyword evidence="2" id="KW-0963">Cytoplasm</keyword>
<evidence type="ECO:0000256" key="1">
    <source>
        <dbReference type="ARBA" id="ARBA00004496"/>
    </source>
</evidence>
<evidence type="ECO:0000256" key="2">
    <source>
        <dbReference type="ARBA" id="ARBA00022490"/>
    </source>
</evidence>
<dbReference type="PANTHER" id="PTHR47969:SF15">
    <property type="entry name" value="CHROMOSOME-ASSOCIATED KINESIN KIF4A-RELATED"/>
    <property type="match status" value="1"/>
</dbReference>
<dbReference type="PRINTS" id="PR00380">
    <property type="entry name" value="KINESINHEAVY"/>
</dbReference>
<dbReference type="PROSITE" id="PS50067">
    <property type="entry name" value="KINESIN_MOTOR_2"/>
    <property type="match status" value="1"/>
</dbReference>
<keyword evidence="3 6" id="KW-0547">Nucleotide-binding</keyword>
<dbReference type="GO" id="GO:0007018">
    <property type="term" value="P:microtubule-based movement"/>
    <property type="evidence" value="ECO:0007669"/>
    <property type="project" value="InterPro"/>
</dbReference>
<sequence>MTKAPTQAAVQVALRIRPLNDRDRAQPRFASLSENDVLNVQDKNVHVVSQGKIFHFDQVFKPSCSQSDIFLTVGDKLVRHFVDGYNVTILAYGQTSSGKTYTMGTAQYSGGVEHEGIVPRAVDLLFDLLASPSSARSTPPPSSQLPSSSLSFGRSRMRPPRSTASSATTPPTTPPASITQQHQTRRHTVKVSFVEIYNEELIDLLNPALPSERPPITIREDVKGQIYWTGVKEMTVHNADDVMTYLQQGTLNRATGATDMNEKSSRSHAILSISLKQEKWMPRTKRGGANHEDGTGITAGDWVITTSKFHFVDLAGSERLKRTAAEGDRRKEGININAGLSALGNVISVLGDPSKKHAHIPYRDSKLTRLLQDSLGGNATTLMIACASPAEYNLPETINTLQYASRARNIKNKLEKNEIEEWMTTDDVDMLRNMILTLKTELKKGGGGHPHGGGSGAMTPLDTGSPILSGASGDFDQIFQEQRNMIADLQRQVEELDREASFTRQRNQVVEEELSRLKNVGFKDIVEEVGEEYEKTISSLESQLAMARAALNHSDFMFEEQQTKTEQYEIVMEDQEKRIEELERRLRRSSTAKETVTHDDNSAFVDELKSTIDKFKQAEETTEMHILDLSRKLDTTEETNEKLQKQLEAILRNKDSQQKEYEAKLLSMTVELDKLKSNNNNTPEDGRSTTITSTDEKEERRVLHQQVARLQENVIALQTQAEQRELTSQKQIEALQDQLEQALDDKDTMMMAHQEELNRIKQSVLSEDEEQVKSLSITSVAGPNTTSTAPLGSATDFKLFSNQYVQLHDSYTSQVERLDIALDKTRMLLSSKTEMMMVSRKNATVMRRVADLDKQLNSQKLKMEDEMIKFEMNFDDAFQDKDAEGVLQVLAKADHDLELLCNNTLKLEAKLQKTELALQGNSQQQFLKNHHEQRDMEELRHRMDAIKIHPDDLVVMDEKHQRSLLFDQQPQSTKSIC</sequence>
<evidence type="ECO:0000259" key="10">
    <source>
        <dbReference type="PROSITE" id="PS50067"/>
    </source>
</evidence>